<dbReference type="EMBL" id="NXID01000017">
    <property type="protein sequence ID" value="RXK15930.1"/>
    <property type="molecule type" value="Genomic_DNA"/>
</dbReference>
<dbReference type="AlphaFoldDB" id="A0AAX2AIF4"/>
<evidence type="ECO:0000313" key="2">
    <source>
        <dbReference type="Proteomes" id="UP000290092"/>
    </source>
</evidence>
<name>A0AAX2AIF4_9BACT</name>
<evidence type="ECO:0000313" key="1">
    <source>
        <dbReference type="EMBL" id="RXK15930.1"/>
    </source>
</evidence>
<dbReference type="KEGG" id="amyt:AMYT_2377"/>
<reference evidence="1 2" key="1">
    <citation type="submission" date="2017-09" db="EMBL/GenBank/DDBJ databases">
        <title>Genomics of the genus Arcobacter.</title>
        <authorList>
            <person name="Perez-Cataluna A."/>
            <person name="Figueras M.J."/>
            <person name="Salas-Masso N."/>
        </authorList>
    </citation>
    <scope>NUCLEOTIDE SEQUENCE [LARGE SCALE GENOMIC DNA]</scope>
    <source>
        <strain evidence="1 2">CECT 7386</strain>
    </source>
</reference>
<dbReference type="RefSeq" id="WP_114842735.1">
    <property type="nucleotide sequence ID" value="NZ_CP031219.1"/>
</dbReference>
<gene>
    <name evidence="1" type="ORF">CP985_06080</name>
</gene>
<comment type="caution">
    <text evidence="1">The sequence shown here is derived from an EMBL/GenBank/DDBJ whole genome shotgun (WGS) entry which is preliminary data.</text>
</comment>
<dbReference type="InterPro" id="IPR014347">
    <property type="entry name" value="Tautomerase/MIF_sf"/>
</dbReference>
<accession>A0AAX2AIF4</accession>
<dbReference type="Gene3D" id="3.30.429.10">
    <property type="entry name" value="Macrophage Migration Inhibitory Factor"/>
    <property type="match status" value="1"/>
</dbReference>
<proteinExistence type="predicted"/>
<dbReference type="SUPFAM" id="SSF55331">
    <property type="entry name" value="Tautomerase/MIF"/>
    <property type="match status" value="1"/>
</dbReference>
<protein>
    <submittedName>
        <fullName evidence="1">4-oxalocrotonate tautomerase</fullName>
    </submittedName>
</protein>
<dbReference type="Proteomes" id="UP000290092">
    <property type="component" value="Unassembled WGS sequence"/>
</dbReference>
<sequence length="125" mass="14629">MPYINLKTNLQDFEDKEASILELIVSKTKQILKKDEKVTSVLLEKVPFNNWYINKKNEFTFFLEIKITKDSNTKEEKALYIKEIFEGFKALNIKINKASYVLIDEIAGNSWGYGGITQEYRYSKS</sequence>
<keyword evidence="2" id="KW-1185">Reference proteome</keyword>
<organism evidence="1 2">
    <name type="scientific">Malaciobacter mytili LMG 24559</name>
    <dbReference type="NCBI Taxonomy" id="1032238"/>
    <lineage>
        <taxon>Bacteria</taxon>
        <taxon>Pseudomonadati</taxon>
        <taxon>Campylobacterota</taxon>
        <taxon>Epsilonproteobacteria</taxon>
        <taxon>Campylobacterales</taxon>
        <taxon>Arcobacteraceae</taxon>
        <taxon>Malaciobacter</taxon>
    </lineage>
</organism>